<evidence type="ECO:0000313" key="3">
    <source>
        <dbReference type="EMBL" id="ELR13774.1"/>
    </source>
</evidence>
<dbReference type="SUPFAM" id="SSF53649">
    <property type="entry name" value="Alkaline phosphatase-like"/>
    <property type="match status" value="1"/>
</dbReference>
<dbReference type="EMBL" id="KB008074">
    <property type="protein sequence ID" value="ELR13774.1"/>
    <property type="molecule type" value="Genomic_DNA"/>
</dbReference>
<accession>L8GLQ7</accession>
<dbReference type="RefSeq" id="XP_004335787.1">
    <property type="nucleotide sequence ID" value="XM_004335739.1"/>
</dbReference>
<dbReference type="GeneID" id="14914328"/>
<dbReference type="VEuPathDB" id="AmoebaDB:ACA1_076170"/>
<dbReference type="Proteomes" id="UP000011083">
    <property type="component" value="Unassembled WGS sequence"/>
</dbReference>
<keyword evidence="4" id="KW-1185">Reference proteome</keyword>
<evidence type="ECO:0000256" key="1">
    <source>
        <dbReference type="SAM" id="MobiDB-lite"/>
    </source>
</evidence>
<dbReference type="InterPro" id="IPR004245">
    <property type="entry name" value="DUF229"/>
</dbReference>
<dbReference type="PANTHER" id="PTHR10974:SF1">
    <property type="entry name" value="FI08016P-RELATED"/>
    <property type="match status" value="1"/>
</dbReference>
<dbReference type="STRING" id="1257118.L8GLQ7"/>
<protein>
    <submittedName>
        <fullName evidence="3">Uncharacterized protein</fullName>
    </submittedName>
</protein>
<dbReference type="KEGG" id="acan:ACA1_076170"/>
<sequence length="689" mass="78625">MQVDVSLKMELPGWVVLVLCFSLGLLFFVTSRQDAVFLDDTLPDTTDNDDINIDNDNSHHHHQQQPSKHHRHSFRGTFSQPELLWAPTYKVASDHYQIASDEGPSHCAGKKYTWEACPGPSPSHINASLQHGIFELHCPAGVVGLYSFDIHGNGTQWNEYPGHPVVTEATAVIARCTTRDCEKFLDSQHMCPKDDVFLTQVLLRPDVSARRVDVNLPLNVLVLFTDSAPRADYVASLLQTEKVLRELEETDHHTTFSFPFYNAIGQGTKRWFYSAMGRNSTANPSVFSPTPEGKDGIPWVWEQFRGHGYATGISMEGCWCGETEDFFRSYPYGGPSEEWGTNWNYYEELGDYQLMNVFCAVDVKDGSYRRDNTQYDVELDEAPICLGGDYQSNKFYEWGFQFIDAQERMNRDGHRDALQREGQRVQPWYLYHQTMYAHGPSPCAGMQFTDMQMAKYLGRLHKHGYMNNTMLVLVSDHGNGYFYDNPFLALTVPNWVLNARPEIGRNLENNQHQLISGYDIYMTLTHLLNYPSEYHHPRFDDYAKRHNGQSPPGRSLLSTINQHRSCDDVGVPSTSCCVGQFKLEKLDAEDKAVVHMARQALEFVNNETEPFRSACHVWTFARVLEAKRLGDTEVVIYQTRENQGRFKASFAGGRMASVKQLSIWNPNKKCMPNGVRMEYCQCLPVNISD</sequence>
<dbReference type="InterPro" id="IPR017850">
    <property type="entry name" value="Alkaline_phosphatase_core_sf"/>
</dbReference>
<keyword evidence="2" id="KW-1133">Transmembrane helix</keyword>
<keyword evidence="2" id="KW-0472">Membrane</keyword>
<feature type="compositionally biased region" description="Basic residues" evidence="1">
    <location>
        <begin position="59"/>
        <end position="74"/>
    </location>
</feature>
<dbReference type="Gene3D" id="3.40.720.10">
    <property type="entry name" value="Alkaline Phosphatase, subunit A"/>
    <property type="match status" value="1"/>
</dbReference>
<dbReference type="PANTHER" id="PTHR10974">
    <property type="entry name" value="FI08016P-RELATED"/>
    <property type="match status" value="1"/>
</dbReference>
<dbReference type="OrthoDB" id="413313at2759"/>
<proteinExistence type="predicted"/>
<dbReference type="Pfam" id="PF02995">
    <property type="entry name" value="DUF229"/>
    <property type="match status" value="1"/>
</dbReference>
<organism evidence="3 4">
    <name type="scientific">Acanthamoeba castellanii (strain ATCC 30010 / Neff)</name>
    <dbReference type="NCBI Taxonomy" id="1257118"/>
    <lineage>
        <taxon>Eukaryota</taxon>
        <taxon>Amoebozoa</taxon>
        <taxon>Discosea</taxon>
        <taxon>Longamoebia</taxon>
        <taxon>Centramoebida</taxon>
        <taxon>Acanthamoebidae</taxon>
        <taxon>Acanthamoeba</taxon>
    </lineage>
</organism>
<feature type="transmembrane region" description="Helical" evidence="2">
    <location>
        <begin position="12"/>
        <end position="29"/>
    </location>
</feature>
<name>L8GLQ7_ACACF</name>
<evidence type="ECO:0000256" key="2">
    <source>
        <dbReference type="SAM" id="Phobius"/>
    </source>
</evidence>
<gene>
    <name evidence="3" type="ORF">ACA1_076170</name>
</gene>
<evidence type="ECO:0000313" key="4">
    <source>
        <dbReference type="Proteomes" id="UP000011083"/>
    </source>
</evidence>
<dbReference type="GO" id="GO:0005615">
    <property type="term" value="C:extracellular space"/>
    <property type="evidence" value="ECO:0007669"/>
    <property type="project" value="TreeGrafter"/>
</dbReference>
<dbReference type="AlphaFoldDB" id="L8GLQ7"/>
<feature type="region of interest" description="Disordered" evidence="1">
    <location>
        <begin position="49"/>
        <end position="74"/>
    </location>
</feature>
<keyword evidence="2" id="KW-0812">Transmembrane</keyword>
<reference evidence="3 4" key="1">
    <citation type="journal article" date="2013" name="Genome Biol.">
        <title>Genome of Acanthamoeba castellanii highlights extensive lateral gene transfer and early evolution of tyrosine kinase signaling.</title>
        <authorList>
            <person name="Clarke M."/>
            <person name="Lohan A.J."/>
            <person name="Liu B."/>
            <person name="Lagkouvardos I."/>
            <person name="Roy S."/>
            <person name="Zafar N."/>
            <person name="Bertelli C."/>
            <person name="Schilde C."/>
            <person name="Kianianmomeni A."/>
            <person name="Burglin T.R."/>
            <person name="Frech C."/>
            <person name="Turcotte B."/>
            <person name="Kopec K.O."/>
            <person name="Synnott J.M."/>
            <person name="Choo C."/>
            <person name="Paponov I."/>
            <person name="Finkler A."/>
            <person name="Soon Heng Tan C."/>
            <person name="Hutchins A.P."/>
            <person name="Weinmeier T."/>
            <person name="Rattei T."/>
            <person name="Chu J.S."/>
            <person name="Gimenez G."/>
            <person name="Irimia M."/>
            <person name="Rigden D.J."/>
            <person name="Fitzpatrick D.A."/>
            <person name="Lorenzo-Morales J."/>
            <person name="Bateman A."/>
            <person name="Chiu C.H."/>
            <person name="Tang P."/>
            <person name="Hegemann P."/>
            <person name="Fromm H."/>
            <person name="Raoult D."/>
            <person name="Greub G."/>
            <person name="Miranda-Saavedra D."/>
            <person name="Chen N."/>
            <person name="Nash P."/>
            <person name="Ginger M.L."/>
            <person name="Horn M."/>
            <person name="Schaap P."/>
            <person name="Caler L."/>
            <person name="Loftus B."/>
        </authorList>
    </citation>
    <scope>NUCLEOTIDE SEQUENCE [LARGE SCALE GENOMIC DNA]</scope>
    <source>
        <strain evidence="3 4">Neff</strain>
    </source>
</reference>